<gene>
    <name evidence="1" type="ORF">DI53_1940</name>
</gene>
<dbReference type="InterPro" id="IPR036278">
    <property type="entry name" value="Sialidase_sf"/>
</dbReference>
<dbReference type="OrthoDB" id="610388at2"/>
<evidence type="ECO:0000313" key="1">
    <source>
        <dbReference type="EMBL" id="KGE14326.1"/>
    </source>
</evidence>
<reference evidence="2" key="1">
    <citation type="submission" date="2014-04" db="EMBL/GenBank/DDBJ databases">
        <title>Whole-Genome optical mapping and complete genome sequence of Sphingobacterium deserti sp. nov., a new spaces isolated from desert in the west of China.</title>
        <authorList>
            <person name="Teng C."/>
            <person name="Zhou Z."/>
            <person name="Li X."/>
            <person name="Chen M."/>
            <person name="Lin M."/>
            <person name="Wang L."/>
            <person name="Su S."/>
            <person name="Zhang C."/>
            <person name="Zhang W."/>
        </authorList>
    </citation>
    <scope>NUCLEOTIDE SEQUENCE [LARGE SCALE GENOMIC DNA]</scope>
    <source>
        <strain evidence="2">ACCC05744</strain>
    </source>
</reference>
<dbReference type="AlphaFoldDB" id="A0A0B8T146"/>
<dbReference type="PATRIC" id="fig|1229276.3.peg.1995"/>
<organism evidence="1 2">
    <name type="scientific">Sphingobacterium deserti</name>
    <dbReference type="NCBI Taxonomy" id="1229276"/>
    <lineage>
        <taxon>Bacteria</taxon>
        <taxon>Pseudomonadati</taxon>
        <taxon>Bacteroidota</taxon>
        <taxon>Sphingobacteriia</taxon>
        <taxon>Sphingobacteriales</taxon>
        <taxon>Sphingobacteriaceae</taxon>
        <taxon>Sphingobacterium</taxon>
    </lineage>
</organism>
<sequence length="862" mass="95430">MMVDKKQKAAGKAADSIRFDLVDINPDSITKVVYVSNASPVASDANNGLTAGTPVLTLAKASSLLAEGDTLLIERGSVFRYEDVTIGEGLSFLHVDVYGSGPQPQMRNLHIVPTASLTKVAGYNHIYRVRHYYTAGTPARSIPRAFANGKRLGATWATNALSQAQALAYLEANPDNAHWFGYVDAYADGYPAGNYFMYVSLSQAPSNYTIEITNADSQVLWTDVDLIDIRNIDWVAPMSRDGLNFRETRGYFENIRSHDFYHHGMLFRSGYFYRCETRTEEGTGIFFHYLTFDASENDLICEECRAISTLGTGNGFDGHMDDDPANPYPYVAARFINCYAEGLLSAGYFCNNAEYTYVENLLVKDINGFSVLRSGEMKGVRGNVLMNTESGSLALFTGGDSSTFFLVDDMKITGTSIADAIPLFNRATGTAYGDILIQNSEFVLQKLGLQSGVGISLIYIQVPISSLTISNTIIAIDSFTSSNLTSGNYSSWLTFENCYLIGYQNTANSPIGNSVLIKSFVDVYKSFQVGDYYANRLYNKNVATLRIYKGGDFYARSAFVMCNPTLDSNVEVRLLTNVDKVQGNYIPAAQVPKHVTNSFVNVLSWIDADKKTFRYNNFSFASEDVLNDLIQSFWRVPFNMTAVVLVGDNGALYRFNVANGEYIKMETGRTADFTTVSVFNKTNADFHLLIGTSAGNIVRGVRSASGLPLNFTDIVLAGVNSVNKIRHISLAESTGYISILAICSNYNLMRSSDAGLTWSSVLLPRYANSLRPSLIAMEYNRNTGEVMILLDVETYEPNALYSPDGGITWSLRRIDTTFKPTQIAWNEFHTFAPSRSGWYVGSDLNSFAYSYDGMVWKQYSFQ</sequence>
<accession>A0A0B8T146</accession>
<reference evidence="1 2" key="2">
    <citation type="journal article" date="2015" name="PLoS ONE">
        <title>Whole-Genome Optical Mapping and Finished Genome Sequence of Sphingobacterium deserti sp. nov., a New Species Isolated from the Western Desert of China.</title>
        <authorList>
            <person name="Teng C."/>
            <person name="Zhou Z."/>
            <person name="Molnar I."/>
            <person name="Li X."/>
            <person name="Tang R."/>
            <person name="Chen M."/>
            <person name="Wang L."/>
            <person name="Su S."/>
            <person name="Zhang W."/>
            <person name="Lin M."/>
        </authorList>
    </citation>
    <scope>NUCLEOTIDE SEQUENCE [LARGE SCALE GENOMIC DNA]</scope>
    <source>
        <strain evidence="2">ACCC05744</strain>
    </source>
</reference>
<name>A0A0B8T146_9SPHI</name>
<comment type="caution">
    <text evidence="1">The sequence shown here is derived from an EMBL/GenBank/DDBJ whole genome shotgun (WGS) entry which is preliminary data.</text>
</comment>
<proteinExistence type="predicted"/>
<dbReference type="EMBL" id="JJMU01000028">
    <property type="protein sequence ID" value="KGE14326.1"/>
    <property type="molecule type" value="Genomic_DNA"/>
</dbReference>
<protein>
    <submittedName>
        <fullName evidence="1">Uncharacterized protein</fullName>
    </submittedName>
</protein>
<dbReference type="RefSeq" id="WP_037498162.1">
    <property type="nucleotide sequence ID" value="NZ_JJMU01000028.1"/>
</dbReference>
<keyword evidence="2" id="KW-1185">Reference proteome</keyword>
<dbReference type="Proteomes" id="UP000031802">
    <property type="component" value="Unassembled WGS sequence"/>
</dbReference>
<dbReference type="SUPFAM" id="SSF50939">
    <property type="entry name" value="Sialidases"/>
    <property type="match status" value="1"/>
</dbReference>
<evidence type="ECO:0000313" key="2">
    <source>
        <dbReference type="Proteomes" id="UP000031802"/>
    </source>
</evidence>